<dbReference type="GO" id="GO:0019509">
    <property type="term" value="P:L-methionine salvage from methylthioadenosine"/>
    <property type="evidence" value="ECO:0007669"/>
    <property type="project" value="UniProtKB-UniPathway"/>
</dbReference>
<dbReference type="CDD" id="cd09008">
    <property type="entry name" value="MTAN"/>
    <property type="match status" value="1"/>
</dbReference>
<keyword evidence="7" id="KW-1185">Reference proteome</keyword>
<proteinExistence type="predicted"/>
<dbReference type="PANTHER" id="PTHR46832:SF1">
    <property type="entry name" value="5'-METHYLTHIOADENOSINE_S-ADENOSYLHOMOCYSTEINE NUCLEOSIDASE"/>
    <property type="match status" value="1"/>
</dbReference>
<organism evidence="7 8">
    <name type="scientific">Derxia gummosa DSM 723</name>
    <dbReference type="NCBI Taxonomy" id="1121388"/>
    <lineage>
        <taxon>Bacteria</taxon>
        <taxon>Pseudomonadati</taxon>
        <taxon>Pseudomonadota</taxon>
        <taxon>Betaproteobacteria</taxon>
        <taxon>Burkholderiales</taxon>
        <taxon>Alcaligenaceae</taxon>
        <taxon>Derxia</taxon>
    </lineage>
</organism>
<sequence length="253" mass="26580">MSRIAIVAAMREELHGFLDDMGRSAVKETRAGREFFVGEIAGHEVVAVLSGIGKVAAAITATMLLDRYGVGAVVFTGVAGGVGDGVRVGDIVIADALVQHDMDARPLFPRFEVPLTGKALFAADARLATLARDSARQVIANDLATEVGADALAEFGLDAPRVHDGLIASGDQFIADAGKAAQLRADLPGLLAVEMEGASVAQVCADHGMPLAVMRTISDRADVHAAFDFGRFVEQVASRYSHAFVRRLLDALD</sequence>
<dbReference type="InterPro" id="IPR010049">
    <property type="entry name" value="MTA_SAH_Nsdase"/>
</dbReference>
<keyword evidence="4" id="KW-0378">Hydrolase</keyword>
<evidence type="ECO:0000256" key="4">
    <source>
        <dbReference type="ARBA" id="ARBA00022801"/>
    </source>
</evidence>
<dbReference type="GO" id="GO:0008930">
    <property type="term" value="F:methylthioadenosine nucleosidase activity"/>
    <property type="evidence" value="ECO:0007669"/>
    <property type="project" value="InterPro"/>
</dbReference>
<evidence type="ECO:0000256" key="3">
    <source>
        <dbReference type="ARBA" id="ARBA00022605"/>
    </source>
</evidence>
<dbReference type="GO" id="GO:0019284">
    <property type="term" value="P:L-methionine salvage from S-adenosylmethionine"/>
    <property type="evidence" value="ECO:0007669"/>
    <property type="project" value="TreeGrafter"/>
</dbReference>
<dbReference type="EC" id="3.2.2.9" evidence="2"/>
<dbReference type="InterPro" id="IPR035994">
    <property type="entry name" value="Nucleoside_phosphorylase_sf"/>
</dbReference>
<dbReference type="PANTHER" id="PTHR46832">
    <property type="entry name" value="5'-METHYLTHIOADENOSINE/S-ADENOSYLHOMOCYSTEINE NUCLEOSIDASE"/>
    <property type="match status" value="1"/>
</dbReference>
<dbReference type="SUPFAM" id="SSF53167">
    <property type="entry name" value="Purine and uridine phosphorylases"/>
    <property type="match status" value="1"/>
</dbReference>
<dbReference type="RefSeq" id="WP_028313108.1">
    <property type="nucleotide sequence ID" value="NZ_KI519500.1"/>
</dbReference>
<comment type="pathway">
    <text evidence="1">Amino-acid biosynthesis; L-methionine biosynthesis via salvage pathway; S-methyl-5-thio-alpha-D-ribose 1-phosphate from S-methyl-5'-thioadenosine (hydrolase route): step 1/2.</text>
</comment>
<keyword evidence="3" id="KW-0028">Amino-acid biosynthesis</keyword>
<dbReference type="Pfam" id="PF01048">
    <property type="entry name" value="PNP_UDP_1"/>
    <property type="match status" value="1"/>
</dbReference>
<dbReference type="OrthoDB" id="9792278at2"/>
<evidence type="ECO:0000313" key="7">
    <source>
        <dbReference type="Proteomes" id="UP000675920"/>
    </source>
</evidence>
<accession>A0A8B6X7C5</accession>
<feature type="domain" description="Nucleoside phosphorylase" evidence="6">
    <location>
        <begin position="3"/>
        <end position="249"/>
    </location>
</feature>
<dbReference type="AlphaFoldDB" id="A0A8B6X7C5"/>
<evidence type="ECO:0000259" key="6">
    <source>
        <dbReference type="Pfam" id="PF01048"/>
    </source>
</evidence>
<dbReference type="Gene3D" id="3.40.50.1580">
    <property type="entry name" value="Nucleoside phosphorylase domain"/>
    <property type="match status" value="1"/>
</dbReference>
<dbReference type="UniPathway" id="UPA00904">
    <property type="reaction ID" value="UER00871"/>
</dbReference>
<dbReference type="Proteomes" id="UP000675920">
    <property type="component" value="Unplaced"/>
</dbReference>
<dbReference type="NCBIfam" id="TIGR01704">
    <property type="entry name" value="MTA_SAH-Nsdase"/>
    <property type="match status" value="1"/>
</dbReference>
<protein>
    <recommendedName>
        <fullName evidence="2">adenosylhomocysteine nucleosidase</fullName>
        <ecNumber evidence="2">3.2.2.9</ecNumber>
    </recommendedName>
</protein>
<reference evidence="8" key="1">
    <citation type="submission" date="2025-08" db="UniProtKB">
        <authorList>
            <consortium name="RefSeq"/>
        </authorList>
    </citation>
    <scope>IDENTIFICATION</scope>
</reference>
<dbReference type="GO" id="GO:0009164">
    <property type="term" value="P:nucleoside catabolic process"/>
    <property type="evidence" value="ECO:0007669"/>
    <property type="project" value="InterPro"/>
</dbReference>
<evidence type="ECO:0000256" key="2">
    <source>
        <dbReference type="ARBA" id="ARBA00011974"/>
    </source>
</evidence>
<evidence type="ECO:0000313" key="8">
    <source>
        <dbReference type="RefSeq" id="WP_028313108.1"/>
    </source>
</evidence>
<evidence type="ECO:0000256" key="1">
    <source>
        <dbReference type="ARBA" id="ARBA00004945"/>
    </source>
</evidence>
<name>A0A8B6X7C5_9BURK</name>
<dbReference type="GO" id="GO:0008782">
    <property type="term" value="F:adenosylhomocysteine nucleosidase activity"/>
    <property type="evidence" value="ECO:0007669"/>
    <property type="project" value="UniProtKB-EC"/>
</dbReference>
<evidence type="ECO:0000256" key="5">
    <source>
        <dbReference type="ARBA" id="ARBA00023167"/>
    </source>
</evidence>
<dbReference type="NCBIfam" id="NF004079">
    <property type="entry name" value="PRK05584.1"/>
    <property type="match status" value="1"/>
</dbReference>
<keyword evidence="5" id="KW-0486">Methionine biosynthesis</keyword>
<dbReference type="GO" id="GO:0005829">
    <property type="term" value="C:cytosol"/>
    <property type="evidence" value="ECO:0007669"/>
    <property type="project" value="TreeGrafter"/>
</dbReference>
<dbReference type="InterPro" id="IPR000845">
    <property type="entry name" value="Nucleoside_phosphorylase_d"/>
</dbReference>